<protein>
    <submittedName>
        <fullName evidence="3">Low affinity immunoglobulin epsilon Fc receptor</fullName>
    </submittedName>
</protein>
<dbReference type="Gene3D" id="3.10.100.10">
    <property type="entry name" value="Mannose-Binding Protein A, subunit A"/>
    <property type="match status" value="1"/>
</dbReference>
<evidence type="ECO:0000313" key="4">
    <source>
        <dbReference type="Proteomes" id="UP000198287"/>
    </source>
</evidence>
<dbReference type="PROSITE" id="PS50041">
    <property type="entry name" value="C_TYPE_LECTIN_2"/>
    <property type="match status" value="1"/>
</dbReference>
<feature type="signal peptide" evidence="1">
    <location>
        <begin position="1"/>
        <end position="19"/>
    </location>
</feature>
<evidence type="ECO:0000256" key="1">
    <source>
        <dbReference type="SAM" id="SignalP"/>
    </source>
</evidence>
<dbReference type="InterPro" id="IPR001304">
    <property type="entry name" value="C-type_lectin-like"/>
</dbReference>
<dbReference type="Proteomes" id="UP000198287">
    <property type="component" value="Unassembled WGS sequence"/>
</dbReference>
<dbReference type="Pfam" id="PF00059">
    <property type="entry name" value="Lectin_C"/>
    <property type="match status" value="1"/>
</dbReference>
<dbReference type="InterPro" id="IPR016186">
    <property type="entry name" value="C-type_lectin-like/link_sf"/>
</dbReference>
<feature type="chain" id="PRO_5012352835" evidence="1">
    <location>
        <begin position="20"/>
        <end position="249"/>
    </location>
</feature>
<dbReference type="InterPro" id="IPR016187">
    <property type="entry name" value="CTDL_fold"/>
</dbReference>
<evidence type="ECO:0000259" key="2">
    <source>
        <dbReference type="PROSITE" id="PS50041"/>
    </source>
</evidence>
<proteinExistence type="predicted"/>
<evidence type="ECO:0000313" key="3">
    <source>
        <dbReference type="EMBL" id="OXA41373.1"/>
    </source>
</evidence>
<comment type="caution">
    <text evidence="3">The sequence shown here is derived from an EMBL/GenBank/DDBJ whole genome shotgun (WGS) entry which is preliminary data.</text>
</comment>
<feature type="domain" description="C-type lectin" evidence="2">
    <location>
        <begin position="38"/>
        <end position="167"/>
    </location>
</feature>
<keyword evidence="3" id="KW-0675">Receptor</keyword>
<dbReference type="SMART" id="SM00034">
    <property type="entry name" value="CLECT"/>
    <property type="match status" value="1"/>
</dbReference>
<accession>A0A226D8A4</accession>
<dbReference type="OrthoDB" id="6503162at2759"/>
<dbReference type="CDD" id="cd00037">
    <property type="entry name" value="CLECT"/>
    <property type="match status" value="1"/>
</dbReference>
<dbReference type="PANTHER" id="PTHR22803">
    <property type="entry name" value="MANNOSE, PHOSPHOLIPASE, LECTIN RECEPTOR RELATED"/>
    <property type="match status" value="1"/>
</dbReference>
<gene>
    <name evidence="3" type="ORF">Fcan01_23759</name>
</gene>
<organism evidence="3 4">
    <name type="scientific">Folsomia candida</name>
    <name type="common">Springtail</name>
    <dbReference type="NCBI Taxonomy" id="158441"/>
    <lineage>
        <taxon>Eukaryota</taxon>
        <taxon>Metazoa</taxon>
        <taxon>Ecdysozoa</taxon>
        <taxon>Arthropoda</taxon>
        <taxon>Hexapoda</taxon>
        <taxon>Collembola</taxon>
        <taxon>Entomobryomorpha</taxon>
        <taxon>Isotomoidea</taxon>
        <taxon>Isotomidae</taxon>
        <taxon>Proisotominae</taxon>
        <taxon>Folsomia</taxon>
    </lineage>
</organism>
<reference evidence="3 4" key="1">
    <citation type="submission" date="2015-12" db="EMBL/GenBank/DDBJ databases">
        <title>The genome of Folsomia candida.</title>
        <authorList>
            <person name="Faddeeva A."/>
            <person name="Derks M.F."/>
            <person name="Anvar Y."/>
            <person name="Smit S."/>
            <person name="Van Straalen N."/>
            <person name="Roelofs D."/>
        </authorList>
    </citation>
    <scope>NUCLEOTIDE SEQUENCE [LARGE SCALE GENOMIC DNA]</scope>
    <source>
        <strain evidence="3 4">VU population</strain>
        <tissue evidence="3">Whole body</tissue>
    </source>
</reference>
<sequence length="249" mass="27732">MAALICSFGIIIAVQGVYAVSPPEMLSTCGDPTAVAYRDTKCFKVLDNFLTWSQAFEACRSSAGQGSRLVTITSPDEQEFLTDFVFNSSSVQNNVWIGASRNSTVDPPTDFNLVDGKSLAEYANWAPDSPSDIGRDCVQMQSGLTRDDTPGLWKDVTCGLGNWAVCESFQIWTHYDTQLVISDVETKSRDYNDNYPHSIQVPATGWSPWVRTSYDADEGALHYESARYYHPNVEVRPKNTAIRLWKRTA</sequence>
<name>A0A226D8A4_FOLCA</name>
<dbReference type="EMBL" id="LNIX01000029">
    <property type="protein sequence ID" value="OXA41373.1"/>
    <property type="molecule type" value="Genomic_DNA"/>
</dbReference>
<dbReference type="SUPFAM" id="SSF56436">
    <property type="entry name" value="C-type lectin-like"/>
    <property type="match status" value="1"/>
</dbReference>
<dbReference type="InterPro" id="IPR050111">
    <property type="entry name" value="C-type_lectin/snaclec_domain"/>
</dbReference>
<keyword evidence="4" id="KW-1185">Reference proteome</keyword>
<keyword evidence="1" id="KW-0732">Signal</keyword>
<dbReference type="AlphaFoldDB" id="A0A226D8A4"/>